<dbReference type="InterPro" id="IPR018391">
    <property type="entry name" value="PQQ_b-propeller_rpt"/>
</dbReference>
<evidence type="ECO:0000256" key="1">
    <source>
        <dbReference type="ARBA" id="ARBA00008156"/>
    </source>
</evidence>
<evidence type="ECO:0000256" key="8">
    <source>
        <dbReference type="ARBA" id="ARBA00023004"/>
    </source>
</evidence>
<comment type="cofactor">
    <cofactor evidence="11">
        <name>heme c</name>
        <dbReference type="ChEBI" id="CHEBI:61717"/>
    </cofactor>
    <text evidence="11">Binds 1 heme c group per subunit.</text>
</comment>
<keyword evidence="6 11" id="KW-0634">PQQ</keyword>
<dbReference type="SMART" id="SM00564">
    <property type="entry name" value="PQQ"/>
    <property type="match status" value="5"/>
</dbReference>
<dbReference type="EMBL" id="JAFKCZ010000006">
    <property type="protein sequence ID" value="MBN7796777.1"/>
    <property type="molecule type" value="Genomic_DNA"/>
</dbReference>
<dbReference type="Pfam" id="PF01011">
    <property type="entry name" value="PQQ"/>
    <property type="match status" value="2"/>
</dbReference>
<dbReference type="GO" id="GO:0020037">
    <property type="term" value="F:heme binding"/>
    <property type="evidence" value="ECO:0007669"/>
    <property type="project" value="InterPro"/>
</dbReference>
<evidence type="ECO:0000256" key="6">
    <source>
        <dbReference type="ARBA" id="ARBA00022891"/>
    </source>
</evidence>
<feature type="binding site" evidence="11">
    <location>
        <position position="258"/>
    </location>
    <ligand>
        <name>pyrroloquinoline quinone</name>
        <dbReference type="ChEBI" id="CHEBI:58442"/>
    </ligand>
</feature>
<dbReference type="NCBIfam" id="TIGR03075">
    <property type="entry name" value="PQQ_enz_alc_DH"/>
    <property type="match status" value="1"/>
</dbReference>
<dbReference type="RefSeq" id="WP_206560224.1">
    <property type="nucleotide sequence ID" value="NZ_JAFKCZ010000006.1"/>
</dbReference>
<keyword evidence="7" id="KW-0560">Oxidoreductase</keyword>
<feature type="binding site" evidence="11">
    <location>
        <begin position="411"/>
        <end position="412"/>
    </location>
    <ligand>
        <name>pyrroloquinoline quinone</name>
        <dbReference type="ChEBI" id="CHEBI:58442"/>
    </ligand>
</feature>
<dbReference type="GO" id="GO:0005509">
    <property type="term" value="F:calcium ion binding"/>
    <property type="evidence" value="ECO:0007669"/>
    <property type="project" value="InterPro"/>
</dbReference>
<keyword evidence="9 13" id="KW-1015">Disulfide bond</keyword>
<keyword evidence="16" id="KW-1185">Reference proteome</keyword>
<dbReference type="InterPro" id="IPR036909">
    <property type="entry name" value="Cyt_c-like_dom_sf"/>
</dbReference>
<dbReference type="SUPFAM" id="SSF50998">
    <property type="entry name" value="Quinoprotein alcohol dehydrogenase-like"/>
    <property type="match status" value="1"/>
</dbReference>
<sequence length="709" mass="76906">MHNRVLLGALLAGSLLLVACERGGPAQEHASPETAAVAATAPDVEWRRHGEDAAERRFSSLADIDADNVAGLGLDWYFDYPTSRGLEATPLVIDGVIYTTGSWSMVFAHDAKTGELLWFHDPEVPRDWAVHLCCDVVNRGVAYREGRLYFGTLDGRLLALDAADGKKVWEVQTTDRDRPYSITGAPRIVDDKVIIGNGGSELGVRGYVSAYAAGSGELVWRFHTVPGDPAEGFESPAMERAADTWGGGEWWKIGGGGTVWDSMAYDPELNLLYVGVGNGAPWNRQIRSPDGGDNLYLSSIVALNPDDGSYVWHYQTTPGETWDYTATQHMILTDLDIDGERRRVIMQAPKNGFFYVLDRATGELLSAEPYAAVTWASHIDMDTGRPVENPDARYTQGLSGLQLPGPIGGHNWHPMSYSPQTGLVYIPKQDVPWVYASDEAFVYREGYWNTGTDNMPASKPDDPNVFAAVLGTIKGTIVAWDPVAAEPRWQVEHAGPWNGGMLSTAGNLLFQGNAEGRFAAYRADTGRQLWSFDAQTGIVAPPVTYRLDGKQYVAVVAGWGGALALVGGDALTAGPIPNRSRLLVFSLDGEQQLPPVDDKPLVFDPPPLAGDEAQVARGKQLYLTYCVYCHGDAAVSGGATPDLRALTPRRHEQWNAIVLGGLHWQNGMVGFGDELDKRQSDAIQQYVIERAHRAKLESAANAGAAGAGR</sequence>
<dbReference type="GO" id="GO:0009055">
    <property type="term" value="F:electron transfer activity"/>
    <property type="evidence" value="ECO:0007669"/>
    <property type="project" value="InterPro"/>
</dbReference>
<evidence type="ECO:0000256" key="11">
    <source>
        <dbReference type="PIRSR" id="PIRSR617512-2"/>
    </source>
</evidence>
<dbReference type="CDD" id="cd10279">
    <property type="entry name" value="PQQ_ADH_II"/>
    <property type="match status" value="1"/>
</dbReference>
<comment type="cofactor">
    <cofactor evidence="12">
        <name>Ca(2+)</name>
        <dbReference type="ChEBI" id="CHEBI:29108"/>
    </cofactor>
    <text evidence="12">Binds 1 Ca(2+) ion per subunit.</text>
</comment>
<evidence type="ECO:0000256" key="3">
    <source>
        <dbReference type="ARBA" id="ARBA00022723"/>
    </source>
</evidence>
<comment type="cofactor">
    <cofactor evidence="11">
        <name>pyrroloquinoline quinone</name>
        <dbReference type="ChEBI" id="CHEBI:58442"/>
    </cofactor>
    <text evidence="11">Binds 1 PQQ group per subunit.</text>
</comment>
<dbReference type="PROSITE" id="PS51007">
    <property type="entry name" value="CYTC"/>
    <property type="match status" value="1"/>
</dbReference>
<feature type="binding site" evidence="12">
    <location>
        <position position="278"/>
    </location>
    <ligand>
        <name>Ca(2+)</name>
        <dbReference type="ChEBI" id="CHEBI:29108"/>
    </ligand>
</feature>
<accession>A0A939DFV6</accession>
<dbReference type="AlphaFoldDB" id="A0A939DFV6"/>
<reference evidence="15" key="1">
    <citation type="submission" date="2021-02" db="EMBL/GenBank/DDBJ databases">
        <title>PHA producing bacteria isolated from coastal sediment in Guangdong, Shenzhen.</title>
        <authorList>
            <person name="Zheng W."/>
            <person name="Yu S."/>
            <person name="Huang Y."/>
        </authorList>
    </citation>
    <scope>NUCLEOTIDE SEQUENCE</scope>
    <source>
        <strain evidence="15">TN14-10</strain>
    </source>
</reference>
<keyword evidence="4" id="KW-0732">Signal</keyword>
<dbReference type="Pfam" id="PF13442">
    <property type="entry name" value="Cytochrome_CBB3"/>
    <property type="match status" value="1"/>
</dbReference>
<proteinExistence type="inferred from homology"/>
<evidence type="ECO:0000256" key="13">
    <source>
        <dbReference type="PIRSR" id="PIRSR617512-4"/>
    </source>
</evidence>
<dbReference type="PROSITE" id="PS51257">
    <property type="entry name" value="PROKAR_LIPOPROTEIN"/>
    <property type="match status" value="1"/>
</dbReference>
<evidence type="ECO:0000256" key="2">
    <source>
        <dbReference type="ARBA" id="ARBA00022617"/>
    </source>
</evidence>
<protein>
    <submittedName>
        <fullName evidence="15">PQQ-dependent dehydrogenase, methanol/ethanol family</fullName>
    </submittedName>
</protein>
<comment type="similarity">
    <text evidence="1">Belongs to the bacterial PQQ dehydrogenase family.</text>
</comment>
<dbReference type="InterPro" id="IPR017512">
    <property type="entry name" value="PQQ_MeOH/EtOH_DH"/>
</dbReference>
<feature type="binding site" evidence="11">
    <location>
        <position position="139"/>
    </location>
    <ligand>
        <name>pyrroloquinoline quinone</name>
        <dbReference type="ChEBI" id="CHEBI:58442"/>
    </ligand>
</feature>
<dbReference type="InterPro" id="IPR002372">
    <property type="entry name" value="PQQ_rpt_dom"/>
</dbReference>
<dbReference type="Proteomes" id="UP000664303">
    <property type="component" value="Unassembled WGS sequence"/>
</dbReference>
<evidence type="ECO:0000313" key="15">
    <source>
        <dbReference type="EMBL" id="MBN7796777.1"/>
    </source>
</evidence>
<evidence type="ECO:0000256" key="7">
    <source>
        <dbReference type="ARBA" id="ARBA00023002"/>
    </source>
</evidence>
<dbReference type="PANTHER" id="PTHR32303">
    <property type="entry name" value="QUINOPROTEIN ALCOHOL DEHYDROGENASE (CYTOCHROME C)"/>
    <property type="match status" value="1"/>
</dbReference>
<feature type="binding site" evidence="11">
    <location>
        <position position="350"/>
    </location>
    <ligand>
        <name>pyrroloquinoline quinone</name>
        <dbReference type="ChEBI" id="CHEBI:58442"/>
    </ligand>
</feature>
<feature type="binding site" description="covalent" evidence="11">
    <location>
        <position position="629"/>
    </location>
    <ligand>
        <name>heme c</name>
        <dbReference type="ChEBI" id="CHEBI:61717"/>
    </ligand>
</feature>
<keyword evidence="8 12" id="KW-0408">Iron</keyword>
<name>A0A939DFV6_9GAMM</name>
<feature type="binding site" evidence="11">
    <location>
        <position position="183"/>
    </location>
    <ligand>
        <name>pyrroloquinoline quinone</name>
        <dbReference type="ChEBI" id="CHEBI:58442"/>
    </ligand>
</feature>
<dbReference type="GO" id="GO:0030288">
    <property type="term" value="C:outer membrane-bounded periplasmic space"/>
    <property type="evidence" value="ECO:0007669"/>
    <property type="project" value="InterPro"/>
</dbReference>
<feature type="binding site" evidence="12">
    <location>
        <position position="323"/>
    </location>
    <ligand>
        <name>Ca(2+)</name>
        <dbReference type="ChEBI" id="CHEBI:29108"/>
    </ligand>
</feature>
<feature type="binding site" evidence="11">
    <location>
        <position position="87"/>
    </location>
    <ligand>
        <name>pyrroloquinoline quinone</name>
        <dbReference type="ChEBI" id="CHEBI:58442"/>
    </ligand>
</feature>
<comment type="caution">
    <text evidence="15">The sequence shown here is derived from an EMBL/GenBank/DDBJ whole genome shotgun (WGS) entry which is preliminary data.</text>
</comment>
<dbReference type="InterPro" id="IPR009056">
    <property type="entry name" value="Cyt_c-like_dom"/>
</dbReference>
<dbReference type="InterPro" id="IPR011047">
    <property type="entry name" value="Quinoprotein_ADH-like_sf"/>
</dbReference>
<feature type="domain" description="Cytochrome c" evidence="14">
    <location>
        <begin position="613"/>
        <end position="691"/>
    </location>
</feature>
<evidence type="ECO:0000256" key="9">
    <source>
        <dbReference type="ARBA" id="ARBA00023157"/>
    </source>
</evidence>
<feature type="binding site" description="axial binding residue" evidence="12">
    <location>
        <position position="668"/>
    </location>
    <ligand>
        <name>heme c</name>
        <dbReference type="ChEBI" id="CHEBI:61717"/>
    </ligand>
    <ligandPart>
        <name>Fe</name>
        <dbReference type="ChEBI" id="CHEBI:18248"/>
    </ligandPart>
</feature>
<feature type="binding site" description="axial binding residue" evidence="12">
    <location>
        <position position="630"/>
    </location>
    <ligand>
        <name>heme c</name>
        <dbReference type="ChEBI" id="CHEBI:61717"/>
    </ligand>
    <ligandPart>
        <name>Fe</name>
        <dbReference type="ChEBI" id="CHEBI:18248"/>
    </ligandPart>
</feature>
<keyword evidence="2 11" id="KW-0349">Heme</keyword>
<dbReference type="Gene3D" id="2.140.10.10">
    <property type="entry name" value="Quinoprotein alcohol dehydrogenase-like superfamily"/>
    <property type="match status" value="1"/>
</dbReference>
<dbReference type="Gene3D" id="1.10.760.10">
    <property type="entry name" value="Cytochrome c-like domain"/>
    <property type="match status" value="1"/>
</dbReference>
<gene>
    <name evidence="15" type="ORF">JYP50_09255</name>
</gene>
<evidence type="ECO:0000256" key="5">
    <source>
        <dbReference type="ARBA" id="ARBA00022837"/>
    </source>
</evidence>
<feature type="active site" description="Proton acceptor" evidence="10">
    <location>
        <position position="323"/>
    </location>
</feature>
<dbReference type="PROSITE" id="PS00364">
    <property type="entry name" value="BACTERIAL_PQQ_2"/>
    <property type="match status" value="1"/>
</dbReference>
<dbReference type="GO" id="GO:0016020">
    <property type="term" value="C:membrane"/>
    <property type="evidence" value="ECO:0007669"/>
    <property type="project" value="InterPro"/>
</dbReference>
<keyword evidence="3 12" id="KW-0479">Metal-binding</keyword>
<evidence type="ECO:0000256" key="10">
    <source>
        <dbReference type="PIRSR" id="PIRSR617512-1"/>
    </source>
</evidence>
<feature type="binding site" description="covalent" evidence="11">
    <location>
        <position position="626"/>
    </location>
    <ligand>
        <name>heme c</name>
        <dbReference type="ChEBI" id="CHEBI:61717"/>
    </ligand>
</feature>
<dbReference type="SUPFAM" id="SSF46626">
    <property type="entry name" value="Cytochrome c"/>
    <property type="match status" value="1"/>
</dbReference>
<evidence type="ECO:0000256" key="4">
    <source>
        <dbReference type="ARBA" id="ARBA00022729"/>
    </source>
</evidence>
<evidence type="ECO:0000259" key="14">
    <source>
        <dbReference type="PROSITE" id="PS51007"/>
    </source>
</evidence>
<feature type="disulfide bond" evidence="13">
    <location>
        <begin position="133"/>
        <end position="134"/>
    </location>
</feature>
<evidence type="ECO:0000256" key="12">
    <source>
        <dbReference type="PIRSR" id="PIRSR617512-3"/>
    </source>
</evidence>
<dbReference type="GO" id="GO:0016614">
    <property type="term" value="F:oxidoreductase activity, acting on CH-OH group of donors"/>
    <property type="evidence" value="ECO:0007669"/>
    <property type="project" value="InterPro"/>
</dbReference>
<keyword evidence="5 12" id="KW-0106">Calcium</keyword>
<feature type="binding site" evidence="12">
    <location>
        <position position="201"/>
    </location>
    <ligand>
        <name>Ca(2+)</name>
        <dbReference type="ChEBI" id="CHEBI:29108"/>
    </ligand>
</feature>
<evidence type="ECO:0000313" key="16">
    <source>
        <dbReference type="Proteomes" id="UP000664303"/>
    </source>
</evidence>
<organism evidence="15 16">
    <name type="scientific">Parahaliea mediterranea</name>
    <dbReference type="NCBI Taxonomy" id="651086"/>
    <lineage>
        <taxon>Bacteria</taxon>
        <taxon>Pseudomonadati</taxon>
        <taxon>Pseudomonadota</taxon>
        <taxon>Gammaproteobacteria</taxon>
        <taxon>Cellvibrionales</taxon>
        <taxon>Halieaceae</taxon>
        <taxon>Parahaliea</taxon>
    </lineage>
</organism>
<dbReference type="InterPro" id="IPR001479">
    <property type="entry name" value="Quinoprotein_DH_CS"/>
</dbReference>